<accession>A0ABQ6VCY3</accession>
<dbReference type="Proteomes" id="UP000436181">
    <property type="component" value="Unassembled WGS sequence"/>
</dbReference>
<keyword evidence="2" id="KW-0812">Transmembrane</keyword>
<organism evidence="3 4">
    <name type="scientific">Corynebacterium zhongnanshanii</name>
    <dbReference type="NCBI Taxonomy" id="2768834"/>
    <lineage>
        <taxon>Bacteria</taxon>
        <taxon>Bacillati</taxon>
        <taxon>Actinomycetota</taxon>
        <taxon>Actinomycetes</taxon>
        <taxon>Mycobacteriales</taxon>
        <taxon>Corynebacteriaceae</taxon>
        <taxon>Corynebacterium</taxon>
    </lineage>
</organism>
<evidence type="ECO:0000313" key="4">
    <source>
        <dbReference type="Proteomes" id="UP000436181"/>
    </source>
</evidence>
<keyword evidence="4" id="KW-1185">Reference proteome</keyword>
<protein>
    <submittedName>
        <fullName evidence="3">TIGR02234 family membrane protein</fullName>
    </submittedName>
</protein>
<comment type="caution">
    <text evidence="3">The sequence shown here is derived from an EMBL/GenBank/DDBJ whole genome shotgun (WGS) entry which is preliminary data.</text>
</comment>
<feature type="compositionally biased region" description="Basic and acidic residues" evidence="1">
    <location>
        <begin position="168"/>
        <end position="192"/>
    </location>
</feature>
<feature type="region of interest" description="Disordered" evidence="1">
    <location>
        <begin position="168"/>
        <end position="228"/>
    </location>
</feature>
<name>A0ABQ6VCY3_9CORY</name>
<proteinExistence type="predicted"/>
<dbReference type="EMBL" id="WBZJ01000002">
    <property type="protein sequence ID" value="KAB3520778.1"/>
    <property type="molecule type" value="Genomic_DNA"/>
</dbReference>
<reference evidence="3 4" key="1">
    <citation type="submission" date="2019-10" db="EMBL/GenBank/DDBJ databases">
        <title>Corynebacterium sp novel species isolated from the respiratory tract of Marmot.</title>
        <authorList>
            <person name="Zhang G."/>
        </authorList>
    </citation>
    <scope>NUCLEOTIDE SEQUENCE [LARGE SCALE GENOMIC DNA]</scope>
    <source>
        <strain evidence="3 4">336</strain>
    </source>
</reference>
<gene>
    <name evidence="3" type="ORF">F8377_05905</name>
</gene>
<evidence type="ECO:0000313" key="3">
    <source>
        <dbReference type="EMBL" id="KAB3520778.1"/>
    </source>
</evidence>
<feature type="compositionally biased region" description="Acidic residues" evidence="1">
    <location>
        <begin position="211"/>
        <end position="220"/>
    </location>
</feature>
<feature type="transmembrane region" description="Helical" evidence="2">
    <location>
        <begin position="56"/>
        <end position="74"/>
    </location>
</feature>
<sequence>MMKNTRSVRAVALALVVLSAAGLWLAGRMTYLTVDISDDKAGDSVKDLVGSVWDPAATPLALAMLASLIAMLAVPVVLRRVLGVIIAVLAGTASFRSVQLLTTEVDLRRAHDILTSGVGTQKQSDPLQVSGWAMVTDAHVHAFPVALAIAAAACGVCGGVLIMMKPGESSRGHSRYETPEARREGVEEDLRQNPDSTRVLWDALDSGVDPTDVDPTDDGDFPSKTSRR</sequence>
<feature type="transmembrane region" description="Helical" evidence="2">
    <location>
        <begin position="142"/>
        <end position="164"/>
    </location>
</feature>
<feature type="transmembrane region" description="Helical" evidence="2">
    <location>
        <begin position="81"/>
        <end position="98"/>
    </location>
</feature>
<evidence type="ECO:0000256" key="1">
    <source>
        <dbReference type="SAM" id="MobiDB-lite"/>
    </source>
</evidence>
<evidence type="ECO:0000256" key="2">
    <source>
        <dbReference type="SAM" id="Phobius"/>
    </source>
</evidence>
<dbReference type="InterPro" id="IPR011746">
    <property type="entry name" value="Trp_synth-assoc_CHP"/>
</dbReference>
<dbReference type="InterPro" id="IPR019051">
    <property type="entry name" value="Trp_biosyn_TM_oprn/chp"/>
</dbReference>
<dbReference type="Pfam" id="PF09534">
    <property type="entry name" value="Trp_oprn_chp"/>
    <property type="match status" value="1"/>
</dbReference>
<dbReference type="NCBIfam" id="TIGR02234">
    <property type="entry name" value="trp_oprn_chp"/>
    <property type="match status" value="1"/>
</dbReference>
<keyword evidence="2" id="KW-0472">Membrane</keyword>
<keyword evidence="2" id="KW-1133">Transmembrane helix</keyword>